<dbReference type="InterPro" id="IPR019700">
    <property type="entry name" value="Sigma-G_inhibitor_Gin"/>
</dbReference>
<dbReference type="Pfam" id="PF10764">
    <property type="entry name" value="Gin"/>
    <property type="match status" value="1"/>
</dbReference>
<gene>
    <name evidence="1" type="ORF">DRW41_21735</name>
</gene>
<proteinExistence type="predicted"/>
<evidence type="ECO:0000313" key="2">
    <source>
        <dbReference type="Proteomes" id="UP000257144"/>
    </source>
</evidence>
<protein>
    <submittedName>
        <fullName evidence="1">Sigma factor G inhibitor Gin</fullName>
    </submittedName>
</protein>
<dbReference type="AlphaFoldDB" id="A0A3D8GKH4"/>
<accession>A0A3D8GKH4</accession>
<comment type="caution">
    <text evidence="1">The sequence shown here is derived from an EMBL/GenBank/DDBJ whole genome shotgun (WGS) entry which is preliminary data.</text>
</comment>
<keyword evidence="2" id="KW-1185">Reference proteome</keyword>
<dbReference type="RefSeq" id="WP_115454102.1">
    <property type="nucleotide sequence ID" value="NZ_QNQT01000018.1"/>
</dbReference>
<dbReference type="EMBL" id="QNQT01000018">
    <property type="protein sequence ID" value="RDU34822.1"/>
    <property type="molecule type" value="Genomic_DNA"/>
</dbReference>
<organism evidence="1 2">
    <name type="scientific">Neobacillus piezotolerans</name>
    <dbReference type="NCBI Taxonomy" id="2259171"/>
    <lineage>
        <taxon>Bacteria</taxon>
        <taxon>Bacillati</taxon>
        <taxon>Bacillota</taxon>
        <taxon>Bacilli</taxon>
        <taxon>Bacillales</taxon>
        <taxon>Bacillaceae</taxon>
        <taxon>Neobacillus</taxon>
    </lineage>
</organism>
<dbReference type="Proteomes" id="UP000257144">
    <property type="component" value="Unassembled WGS sequence"/>
</dbReference>
<sequence>MEVGEVNHQPAGNYYKELCVVCEKNKAQGIHLYTSFICSECEREMISTETNDPKYRYYLKQLRKAAEPQILS</sequence>
<dbReference type="OrthoDB" id="2886653at2"/>
<reference evidence="1 2" key="1">
    <citation type="submission" date="2018-07" db="EMBL/GenBank/DDBJ databases">
        <title>Bacillus sp. YLB-04 draft genome sequence.</title>
        <authorList>
            <person name="Yu L."/>
            <person name="Tang X."/>
        </authorList>
    </citation>
    <scope>NUCLEOTIDE SEQUENCE [LARGE SCALE GENOMIC DNA]</scope>
    <source>
        <strain evidence="1 2">YLB-04</strain>
    </source>
</reference>
<evidence type="ECO:0000313" key="1">
    <source>
        <dbReference type="EMBL" id="RDU34822.1"/>
    </source>
</evidence>
<name>A0A3D8GKH4_9BACI</name>